<reference evidence="3" key="1">
    <citation type="submission" date="2025-08" db="UniProtKB">
        <authorList>
            <consortium name="RefSeq"/>
        </authorList>
    </citation>
    <scope>IDENTIFICATION</scope>
</reference>
<proteinExistence type="predicted"/>
<dbReference type="PANTHER" id="PTHR13947:SF48">
    <property type="entry name" value="N-ACETYLTRANSFERASE 8-RELATED"/>
    <property type="match status" value="1"/>
</dbReference>
<protein>
    <submittedName>
        <fullName evidence="3">N-acetyltransferase 8F1-like</fullName>
    </submittedName>
</protein>
<dbReference type="PROSITE" id="PS51186">
    <property type="entry name" value="GNAT"/>
    <property type="match status" value="1"/>
</dbReference>
<sequence>MSPYHIRKYQESDHKQVLDLFSRGMEEYIPATFYHMLMLPHSLLLLLGVPLSLLLVYNSWVLAIVCSFALLLFLWLLARYPWRQYVVTCLGTDMADITKSYLSGCGSCFWVAEHGGQVVGIVGALPVRDPPLGRKQVQLFHLSVALKHRGEGIAKALVRTVLQFAQDQRYSEVVLDTSALQHGAIALYQHMGFQKTGESLIGPIARLVAFPTVHFMYYLPSGK</sequence>
<accession>A0A8B7WJA9</accession>
<gene>
    <name evidence="3" type="primary">LOC109702888</name>
</gene>
<dbReference type="Proteomes" id="UP001732720">
    <property type="component" value="Chromosome 12"/>
</dbReference>
<dbReference type="Pfam" id="PF00583">
    <property type="entry name" value="Acetyltransf_1"/>
    <property type="match status" value="1"/>
</dbReference>
<dbReference type="GO" id="GO:0008080">
    <property type="term" value="F:N-acetyltransferase activity"/>
    <property type="evidence" value="ECO:0007669"/>
    <property type="project" value="InterPro"/>
</dbReference>
<dbReference type="Gene3D" id="3.40.630.30">
    <property type="match status" value="1"/>
</dbReference>
<keyword evidence="1" id="KW-0808">Transferase</keyword>
<dbReference type="GeneID" id="109702888"/>
<dbReference type="KEGG" id="ccan:109702888"/>
<evidence type="ECO:0000256" key="1">
    <source>
        <dbReference type="ARBA" id="ARBA00022679"/>
    </source>
</evidence>
<dbReference type="RefSeq" id="XP_020043714.2">
    <property type="nucleotide sequence ID" value="XM_020188125.2"/>
</dbReference>
<name>A0A8B7WJA9_CASCN</name>
<dbReference type="CDD" id="cd04301">
    <property type="entry name" value="NAT_SF"/>
    <property type="match status" value="1"/>
</dbReference>
<dbReference type="InterPro" id="IPR016181">
    <property type="entry name" value="Acyl_CoA_acyltransferase"/>
</dbReference>
<organism evidence="3">
    <name type="scientific">Castor canadensis</name>
    <name type="common">American beaver</name>
    <dbReference type="NCBI Taxonomy" id="51338"/>
    <lineage>
        <taxon>Eukaryota</taxon>
        <taxon>Metazoa</taxon>
        <taxon>Chordata</taxon>
        <taxon>Craniata</taxon>
        <taxon>Vertebrata</taxon>
        <taxon>Euteleostomi</taxon>
        <taxon>Mammalia</taxon>
        <taxon>Eutheria</taxon>
        <taxon>Euarchontoglires</taxon>
        <taxon>Glires</taxon>
        <taxon>Rodentia</taxon>
        <taxon>Castorimorpha</taxon>
        <taxon>Castoridae</taxon>
        <taxon>Castor</taxon>
    </lineage>
</organism>
<evidence type="ECO:0000313" key="3">
    <source>
        <dbReference type="RefSeq" id="XP_020043714.2"/>
    </source>
</evidence>
<dbReference type="PANTHER" id="PTHR13947">
    <property type="entry name" value="GNAT FAMILY N-ACETYLTRANSFERASE"/>
    <property type="match status" value="1"/>
</dbReference>
<dbReference type="InterPro" id="IPR050769">
    <property type="entry name" value="NAT_camello-type"/>
</dbReference>
<keyword evidence="2" id="KW-1185">Reference proteome</keyword>
<dbReference type="SUPFAM" id="SSF55729">
    <property type="entry name" value="Acyl-CoA N-acyltransferases (Nat)"/>
    <property type="match status" value="1"/>
</dbReference>
<dbReference type="InterPro" id="IPR000182">
    <property type="entry name" value="GNAT_dom"/>
</dbReference>
<evidence type="ECO:0000313" key="2">
    <source>
        <dbReference type="Proteomes" id="UP001732720"/>
    </source>
</evidence>
<dbReference type="OrthoDB" id="41532at2759"/>